<dbReference type="AlphaFoldDB" id="A0AAD7HW90"/>
<sequence>MATDGILSSSILLCGSVPSSRNGRRDASVVETTPSLSLVAYPVLTLPPEIVSLIFVQCLPVHGRVRPSPGAAPLLLAQICSDWREIALTTCQLWSSVYISSGVLHSGKSSERALCLLQLWVSRAKEHTLSLGVDKDPKDGLSSLLTAANAFSSTSFQKQVSPALLSFISSLSAQIWRLEVYLSPTQFSTIQSPHRPFPLLRCLTRPCAPEARLRALLEDTPSLRELHLLSPGSTLHLSSDVLTSLQVEPTVTIQDFFNFFANFPALVRLKCTLEDLRPAQMPNKPVIHQHLSSLNLGGPESTGVLSGLVLPQLRSLEVADFLWPDGILNFVSHSACVLHTLSVDMGVEGSFLDGFEGPGQRLADFLAALPSIESMYFVCIDMGLLLTSIASSPSVLPQLTKLSITATHAGSDCDPLVVFLRRRRNPIGADRLQSVHITLLDRDRESELDSEDDPDYEDYGWPQRRGYEEFTWPPPDPVASELKGFVAEGLDLVLKVRRESEGCDGTEWRRILAEYTQCAFSLSCLTMSLNIPTVIDPMAD</sequence>
<evidence type="ECO:0000313" key="2">
    <source>
        <dbReference type="Proteomes" id="UP001215598"/>
    </source>
</evidence>
<dbReference type="Proteomes" id="UP001215598">
    <property type="component" value="Unassembled WGS sequence"/>
</dbReference>
<evidence type="ECO:0000313" key="1">
    <source>
        <dbReference type="EMBL" id="KAJ7729790.1"/>
    </source>
</evidence>
<protein>
    <recommendedName>
        <fullName evidence="3">F-box domain-containing protein</fullName>
    </recommendedName>
</protein>
<evidence type="ECO:0008006" key="3">
    <source>
        <dbReference type="Google" id="ProtNLM"/>
    </source>
</evidence>
<comment type="caution">
    <text evidence="1">The sequence shown here is derived from an EMBL/GenBank/DDBJ whole genome shotgun (WGS) entry which is preliminary data.</text>
</comment>
<reference evidence="1" key="1">
    <citation type="submission" date="2023-03" db="EMBL/GenBank/DDBJ databases">
        <title>Massive genome expansion in bonnet fungi (Mycena s.s.) driven by repeated elements and novel gene families across ecological guilds.</title>
        <authorList>
            <consortium name="Lawrence Berkeley National Laboratory"/>
            <person name="Harder C.B."/>
            <person name="Miyauchi S."/>
            <person name="Viragh M."/>
            <person name="Kuo A."/>
            <person name="Thoen E."/>
            <person name="Andreopoulos B."/>
            <person name="Lu D."/>
            <person name="Skrede I."/>
            <person name="Drula E."/>
            <person name="Henrissat B."/>
            <person name="Morin E."/>
            <person name="Kohler A."/>
            <person name="Barry K."/>
            <person name="LaButti K."/>
            <person name="Morin E."/>
            <person name="Salamov A."/>
            <person name="Lipzen A."/>
            <person name="Mereny Z."/>
            <person name="Hegedus B."/>
            <person name="Baldrian P."/>
            <person name="Stursova M."/>
            <person name="Weitz H."/>
            <person name="Taylor A."/>
            <person name="Grigoriev I.V."/>
            <person name="Nagy L.G."/>
            <person name="Martin F."/>
            <person name="Kauserud H."/>
        </authorList>
    </citation>
    <scope>NUCLEOTIDE SEQUENCE</scope>
    <source>
        <strain evidence="1">CBHHK182m</strain>
    </source>
</reference>
<organism evidence="1 2">
    <name type="scientific">Mycena metata</name>
    <dbReference type="NCBI Taxonomy" id="1033252"/>
    <lineage>
        <taxon>Eukaryota</taxon>
        <taxon>Fungi</taxon>
        <taxon>Dikarya</taxon>
        <taxon>Basidiomycota</taxon>
        <taxon>Agaricomycotina</taxon>
        <taxon>Agaricomycetes</taxon>
        <taxon>Agaricomycetidae</taxon>
        <taxon>Agaricales</taxon>
        <taxon>Marasmiineae</taxon>
        <taxon>Mycenaceae</taxon>
        <taxon>Mycena</taxon>
    </lineage>
</organism>
<gene>
    <name evidence="1" type="ORF">B0H16DRAFT_1893796</name>
</gene>
<dbReference type="EMBL" id="JARKIB010000163">
    <property type="protein sequence ID" value="KAJ7729790.1"/>
    <property type="molecule type" value="Genomic_DNA"/>
</dbReference>
<keyword evidence="2" id="KW-1185">Reference proteome</keyword>
<proteinExistence type="predicted"/>
<name>A0AAD7HW90_9AGAR</name>
<accession>A0AAD7HW90</accession>